<feature type="region of interest" description="Disordered" evidence="1">
    <location>
        <begin position="951"/>
        <end position="1024"/>
    </location>
</feature>
<feature type="compositionally biased region" description="Basic and acidic residues" evidence="1">
    <location>
        <begin position="2610"/>
        <end position="2634"/>
    </location>
</feature>
<evidence type="ECO:0000313" key="5">
    <source>
        <dbReference type="Proteomes" id="UP000557509"/>
    </source>
</evidence>
<feature type="compositionally biased region" description="Basic and acidic residues" evidence="1">
    <location>
        <begin position="2771"/>
        <end position="2786"/>
    </location>
</feature>
<feature type="compositionally biased region" description="Low complexity" evidence="1">
    <location>
        <begin position="2667"/>
        <end position="2686"/>
    </location>
</feature>
<dbReference type="VEuPathDB" id="ToxoDB:TGME49_270930"/>
<comment type="caution">
    <text evidence="4">The sequence shown here is derived from an EMBL/GenBank/DDBJ whole genome shotgun (WGS) entry which is preliminary data.</text>
</comment>
<feature type="compositionally biased region" description="Basic and acidic residues" evidence="1">
    <location>
        <begin position="2537"/>
        <end position="2556"/>
    </location>
</feature>
<dbReference type="Proteomes" id="UP000557509">
    <property type="component" value="Unassembled WGS sequence"/>
</dbReference>
<feature type="compositionally biased region" description="Low complexity" evidence="1">
    <location>
        <begin position="986"/>
        <end position="995"/>
    </location>
</feature>
<feature type="compositionally biased region" description="Gly residues" evidence="1">
    <location>
        <begin position="2418"/>
        <end position="2431"/>
    </location>
</feature>
<dbReference type="PANTHER" id="PTHR21597:SF0">
    <property type="entry name" value="THO COMPLEX SUBUNIT 2"/>
    <property type="match status" value="1"/>
</dbReference>
<dbReference type="GO" id="GO:0006406">
    <property type="term" value="P:mRNA export from nucleus"/>
    <property type="evidence" value="ECO:0007669"/>
    <property type="project" value="InterPro"/>
</dbReference>
<feature type="compositionally biased region" description="Basic and acidic residues" evidence="1">
    <location>
        <begin position="1197"/>
        <end position="1209"/>
    </location>
</feature>
<evidence type="ECO:0000259" key="2">
    <source>
        <dbReference type="Pfam" id="PF11262"/>
    </source>
</evidence>
<feature type="compositionally biased region" description="Gly residues" evidence="1">
    <location>
        <begin position="996"/>
        <end position="1005"/>
    </location>
</feature>
<feature type="compositionally biased region" description="Low complexity" evidence="1">
    <location>
        <begin position="2945"/>
        <end position="2963"/>
    </location>
</feature>
<dbReference type="InterPro" id="IPR032302">
    <property type="entry name" value="THOC2_N"/>
</dbReference>
<feature type="compositionally biased region" description="Basic and acidic residues" evidence="1">
    <location>
        <begin position="2807"/>
        <end position="2819"/>
    </location>
</feature>
<feature type="compositionally biased region" description="Low complexity" evidence="1">
    <location>
        <begin position="2467"/>
        <end position="2481"/>
    </location>
</feature>
<evidence type="ECO:0000259" key="3">
    <source>
        <dbReference type="Pfam" id="PF16134"/>
    </source>
</evidence>
<dbReference type="Pfam" id="PF16134">
    <property type="entry name" value="THOC2_N"/>
    <property type="match status" value="2"/>
</dbReference>
<feature type="domain" description="THO complex subunitTHOC2 C-terminal" evidence="2">
    <location>
        <begin position="1881"/>
        <end position="1989"/>
    </location>
</feature>
<evidence type="ECO:0000256" key="1">
    <source>
        <dbReference type="SAM" id="MobiDB-lite"/>
    </source>
</evidence>
<dbReference type="EMBL" id="JAAUHK010000194">
    <property type="protein sequence ID" value="KAF4642237.1"/>
    <property type="molecule type" value="Genomic_DNA"/>
</dbReference>
<dbReference type="GO" id="GO:0003729">
    <property type="term" value="F:mRNA binding"/>
    <property type="evidence" value="ECO:0007669"/>
    <property type="project" value="TreeGrafter"/>
</dbReference>
<feature type="compositionally biased region" description="Polar residues" evidence="1">
    <location>
        <begin position="2760"/>
        <end position="2769"/>
    </location>
</feature>
<feature type="compositionally biased region" description="Basic and acidic residues" evidence="1">
    <location>
        <begin position="2073"/>
        <end position="2085"/>
    </location>
</feature>
<dbReference type="GO" id="GO:0006397">
    <property type="term" value="P:mRNA processing"/>
    <property type="evidence" value="ECO:0007669"/>
    <property type="project" value="InterPro"/>
</dbReference>
<feature type="region of interest" description="Disordered" evidence="1">
    <location>
        <begin position="210"/>
        <end position="236"/>
    </location>
</feature>
<feature type="region of interest" description="Disordered" evidence="1">
    <location>
        <begin position="2396"/>
        <end position="3105"/>
    </location>
</feature>
<feature type="domain" description="THO complex subunit 2 N-terminal" evidence="3">
    <location>
        <begin position="594"/>
        <end position="815"/>
    </location>
</feature>
<feature type="region of interest" description="Disordered" evidence="1">
    <location>
        <begin position="849"/>
        <end position="898"/>
    </location>
</feature>
<dbReference type="GO" id="GO:0000445">
    <property type="term" value="C:THO complex part of transcription export complex"/>
    <property type="evidence" value="ECO:0007669"/>
    <property type="project" value="TreeGrafter"/>
</dbReference>
<feature type="region of interest" description="Disordered" evidence="1">
    <location>
        <begin position="2036"/>
        <end position="2100"/>
    </location>
</feature>
<feature type="region of interest" description="Disordered" evidence="1">
    <location>
        <begin position="1807"/>
        <end position="1854"/>
    </location>
</feature>
<feature type="compositionally biased region" description="Low complexity" evidence="1">
    <location>
        <begin position="326"/>
        <end position="342"/>
    </location>
</feature>
<feature type="compositionally biased region" description="Basic and acidic residues" evidence="1">
    <location>
        <begin position="2643"/>
        <end position="2658"/>
    </location>
</feature>
<feature type="compositionally biased region" description="Gly residues" evidence="1">
    <location>
        <begin position="2964"/>
        <end position="2981"/>
    </location>
</feature>
<feature type="domain" description="THO complex subunit 2 N-terminal" evidence="3">
    <location>
        <begin position="1312"/>
        <end position="1452"/>
    </location>
</feature>
<keyword evidence="5" id="KW-1185">Reference proteome</keyword>
<feature type="compositionally biased region" description="Basic and acidic residues" evidence="1">
    <location>
        <begin position="1938"/>
        <end position="1948"/>
    </location>
</feature>
<feature type="compositionally biased region" description="Low complexity" evidence="1">
    <location>
        <begin position="2509"/>
        <end position="2518"/>
    </location>
</feature>
<feature type="compositionally biased region" description="Gly residues" evidence="1">
    <location>
        <begin position="2990"/>
        <end position="3001"/>
    </location>
</feature>
<feature type="region of interest" description="Disordered" evidence="1">
    <location>
        <begin position="1919"/>
        <end position="1949"/>
    </location>
</feature>
<reference evidence="4 5" key="1">
    <citation type="submission" date="2020-03" db="EMBL/GenBank/DDBJ databases">
        <title>Genome sequence of Toxoplasma gondii RH-88 strain.</title>
        <authorList>
            <person name="Lorenzi H.A."/>
            <person name="Venepally P."/>
            <person name="Rozenberg A."/>
            <person name="Sibley D."/>
        </authorList>
    </citation>
    <scope>NUCLEOTIDE SEQUENCE [LARGE SCALE GENOMIC DNA]</scope>
    <source>
        <strain evidence="4 5">RH-88</strain>
    </source>
</reference>
<feature type="compositionally biased region" description="Acidic residues" evidence="1">
    <location>
        <begin position="2086"/>
        <end position="2098"/>
    </location>
</feature>
<feature type="compositionally biased region" description="Basic and acidic residues" evidence="1">
    <location>
        <begin position="1009"/>
        <end position="1024"/>
    </location>
</feature>
<dbReference type="Pfam" id="PF11262">
    <property type="entry name" value="Tho2"/>
    <property type="match status" value="2"/>
</dbReference>
<feature type="compositionally biased region" description="Basic and acidic residues" evidence="1">
    <location>
        <begin position="366"/>
        <end position="381"/>
    </location>
</feature>
<feature type="region of interest" description="Disordered" evidence="1">
    <location>
        <begin position="1993"/>
        <end position="2023"/>
    </location>
</feature>
<feature type="region of interest" description="Disordered" evidence="1">
    <location>
        <begin position="1197"/>
        <end position="1303"/>
    </location>
</feature>
<name>A0A7J6K5B0_TOXGO</name>
<feature type="compositionally biased region" description="Polar residues" evidence="1">
    <location>
        <begin position="3034"/>
        <end position="3043"/>
    </location>
</feature>
<gene>
    <name evidence="4" type="ORF">TGRH88_080520</name>
</gene>
<sequence>MCDSSLFDVQTAESSFTVDFLIRVNCATRHPSVSFANKLWWGFCLFSVQNSMRASSELTHSAARRAPRGCAGLEMLGARKRKKPGFRLRSFPCKSRLGQPFVAYSMRPAASAPALPPDALSPAFLSPPTFSKLNRVFTAPAFLAAPPTDGARSASTASGLSPAVGAASLAQAEARDIARAEEAFRQALDERLTLWRERCLPFIGLLMTQTEKPAPSGSSSSLAPDSKAGGSSSSSDSEATVLPESLLAPYLVPSLSTFSVLSAAFLRQSDEKISALFFELCVAVASGGFSYSKATDFLVKKVLPHALFHFVLIAADLRRAAALTHAATTSSGTTAPLGPTGSVPAKPLSPATLEAGPAPGLGQRSSPKEDTDATPRGKEDSSCEGDTATGLGDASASSVASDGQHNSSGIAAKDGEEGDALAPEVVALEAALRRCFSKAPCSPEAVDIPASLEFIASTFFPQAAAARMETEVAKGGNTASPDAREKSQKTISVSGVLSCQASSVYLPACSLQSLLPLPFRALLLDAVTVTTEMCVHADPARVEFRRAQSNLGAFLRLLETGHLVTPVDICAFGSSIRLDDLAWPRLAPSVGGGRKRVHELLIKERTKRKFTLTVYNLCRENISFYARLHATLLAYVESPTRIPARICLKAVAGIVGEGSLCPSRTLATILSVYEDHLFSHNQLLPLVSLFSPEKLLEVLVFQLHLYTELRRQRDFLDEDAALTVSHANLSGTSSSSASASGSSQQASASPVEMGAVARRVQNRAAEGPSPNFYRMLALFVMKRIISLEALYPHLLPADALLSALFERTASRYQTALQDAKAGVLPAPPKPQLSVQAQFEQALPGVLAACGVGGDSGDTRRDGTPTNSGPGPNGPAGANPGAGPGSAGGPNMPHPPSSAPFGYYGRLPMHSPSAVNQGGPPGWVGSPSGVMGGPSFGGAPFSSMYGYPPPLHQGSANSLSSRNPMSSNSPHFPPGPNGFLASGANFGASGAPAGQGPHSGGAGAPGGRANAERDREAREKIDKEKKSLEKKLVEKEKALRNKDAGNPLLALPGARQFLLYDEQGVRFALEKIYGIEIGKFQLLAAFFDFNGTVFAHQLLLHFTAKLHVNPCLNGAVQKSLARYINWLLGPLCARRPQDSLGLYLAKARSNSGAVPLQSEGDTLRALRPLCRDAQRCSPSLCAPEPYWLGAVLRREGEKAEAGEGEKECPFREASPGRETAGGDRVKHEREESESATAGENRGEAKPMKRVKREREEDGGVVPEEADAGADAGRMRPGTVDATTGTGLGRETGKRGERDEARRKEEHGFVGLAPAETYDEFFLHVLPLLRYLGASLAFDTHLFSSVLSVLAGVAEEEQENRKRRHAGSEQPRRTQLDDVLVELVFPALSQVPCGASVLSAKVWGILERLPASRRYAIYTRVMDAWLSEESHPMTLNYEVVRVRLRKLLKRLTSTIFEDRLKAKERTLLSEISALSRIAPGPVADLFLHQTDLFDDNMVKTLAEAARSLAPLAADIFLSRFIHRQLSREAGDSSSAAAKGKGGLAGDVCGPPKQLVNRAALTGRFLKIHHTTDLQPLLVSTILRLWRDFDNSQVLSPLEAKDDQREGARRSGGVPRLVGENRNYPGDLLGFWRDKEYIEKLVELMGDCPKLPEAGALTADQIYAQGGGPLLKAEVMLAAEDDPSALPRNGEDEDSSLSTDRRGACPAALALRAALSKREIFTPLLFILAKQRVEVFYDGDYARSLRSFGSTFDDLQTYHLQLVDFLSRFVSPSKETYASLLPSVREIFGRFEPAMAWTILRPGLPDFLEGLPRDAPTSKAREETKGTARDRPPTEAALDTGDKEGKTKSSRDATKNNEVQLTHAWQASVRPTVEEYLAEKQLNGLSMDFFLLFWRLSLGDIFVPDRQYEACLARLDAGVKQSSKALEDLDKQRRSTARATEQQKRAEEPLKARLSRLQRRHEALHAEWQEHKRRFDAVRNALRSLQSLDWFGCLAPSSPASSPSAASPSSKKNARGAAAGETTEAGDGVSAFLLPSDEKENQEAANAKDASEERKGVAEAAKAEAEAAGSGRSAKAKGEATPEERDSDRELEEDVEMDDDLVESKPDAAPEAVFRAPSAGLSGVADGTRVAETLPATPCTRKGGPLAVQAFVKFLLAPRLLNAEVDALFCSHFVLLLLELKVPLFNYLAFTNVWTKMLTPLVRCSTVREAQLLGLFVNEMLAPLSRWLKNDKVFEKETGGNSCFGRTFRESASIPAAQLEKGAKKWESRIFESLVQGLPDPSATTASSASPSQWMAAKAVVVFLSRCHANFPLSYKRGVELMARLEHLVELAQAWGWKDVSLSASSILKTLDKYRRERTWYQSPAEVEKASTAAASASKAGASSALPAKGGAKNALSVSMAGANSHRHASSPPLAATKDGGSSGTGGAGSGDGKTGSASGTASPRSPAKSPSVSRDAAVSKTSPPGRGKSNSSSSSAASNSVSSTPRPKAPAATSSLGASRPNPRVPEPLKKAASASAGKAPDTETGVSSAGRSVSEGKGPAEGRSRDQSEETRKRETGNKGLPGPKREKGPQGDGERREEAKLARPTGEEATTARGKDCPGRRSRSRTNSPGDRESKRQRREEANESDKAQSESKGTRGRSASVSRREENKEPLRSEGAKCSRGSGLPSAAESSSAKKAGGKDTSSSDQTLASKGGAVTEKSEAGEERSNKSKREEREKEGAASLPLGPRHDGETTHKEDEAREKKGSAARKRRPQDDKEPTSTSGTSASENAGKHEKVGVSGGRDHGSLGPWRSPPRGKNGAGGEGGKAADEKPATKGDSTEPTGEAPEKKKPAPRLSVGASRVDHRGDTGSQKSGKKEETQRKLGGNHPSLSSASSRGGSGGSRGDRAGDAAAFGLSASKPHPKSGTSAPPPSTGPQSHHASSSGGPQNPLPGSGDRIGGDRGSSGRNMSFSGPRRSSSASGANQGGRPGGPGEGPVGAGGPPNSKWGASGPGGPGAGGSGHSHHGSSFSMPPPPSFSGHNHNSQHGGAMRNVNAYSGSQYSGGSHAFGPHNPQSSGGMQGQAMGMGGPSGPQARNALFGPSKGQHSHRAGGGSQSHHRSGHHQR</sequence>
<feature type="region of interest" description="Disordered" evidence="1">
    <location>
        <begin position="326"/>
        <end position="418"/>
    </location>
</feature>
<organism evidence="4 5">
    <name type="scientific">Toxoplasma gondii</name>
    <dbReference type="NCBI Taxonomy" id="5811"/>
    <lineage>
        <taxon>Eukaryota</taxon>
        <taxon>Sar</taxon>
        <taxon>Alveolata</taxon>
        <taxon>Apicomplexa</taxon>
        <taxon>Conoidasida</taxon>
        <taxon>Coccidia</taxon>
        <taxon>Eucoccidiorida</taxon>
        <taxon>Eimeriorina</taxon>
        <taxon>Sarcocystidae</taxon>
        <taxon>Toxoplasma</taxon>
    </lineage>
</organism>
<feature type="compositionally biased region" description="Basic and acidic residues" evidence="1">
    <location>
        <begin position="1816"/>
        <end position="1830"/>
    </location>
</feature>
<feature type="compositionally biased region" description="Basic and acidic residues" evidence="1">
    <location>
        <begin position="2563"/>
        <end position="2581"/>
    </location>
</feature>
<feature type="compositionally biased region" description="Low complexity" evidence="1">
    <location>
        <begin position="863"/>
        <end position="878"/>
    </location>
</feature>
<feature type="compositionally biased region" description="Basic and acidic residues" evidence="1">
    <location>
        <begin position="2698"/>
        <end position="2719"/>
    </location>
</feature>
<feature type="compositionally biased region" description="Basic and acidic residues" evidence="1">
    <location>
        <begin position="2046"/>
        <end position="2062"/>
    </location>
</feature>
<proteinExistence type="predicted"/>
<feature type="compositionally biased region" description="Gly residues" evidence="1">
    <location>
        <begin position="3058"/>
        <end position="3070"/>
    </location>
</feature>
<feature type="domain" description="THO complex subunitTHOC2 C-terminal" evidence="2">
    <location>
        <begin position="2144"/>
        <end position="2348"/>
    </location>
</feature>
<feature type="compositionally biased region" description="Basic and acidic residues" evidence="1">
    <location>
        <begin position="1219"/>
        <end position="1231"/>
    </location>
</feature>
<feature type="compositionally biased region" description="Basic and acidic residues" evidence="1">
    <location>
        <begin position="1289"/>
        <end position="1303"/>
    </location>
</feature>
<dbReference type="InterPro" id="IPR021418">
    <property type="entry name" value="THO_THOC2_C"/>
</dbReference>
<evidence type="ECO:0000313" key="4">
    <source>
        <dbReference type="EMBL" id="KAF4642237.1"/>
    </source>
</evidence>
<feature type="compositionally biased region" description="Basic and acidic residues" evidence="1">
    <location>
        <begin position="2727"/>
        <end position="2745"/>
    </location>
</feature>
<protein>
    <recommendedName>
        <fullName evidence="6">Transcription factor/nuclear export subunit 2</fullName>
    </recommendedName>
</protein>
<feature type="compositionally biased region" description="Basic and acidic residues" evidence="1">
    <location>
        <begin position="1239"/>
        <end position="1256"/>
    </location>
</feature>
<feature type="compositionally biased region" description="Basic residues" evidence="1">
    <location>
        <begin position="3096"/>
        <end position="3105"/>
    </location>
</feature>
<feature type="compositionally biased region" description="Basic and acidic residues" evidence="1">
    <location>
        <begin position="1837"/>
        <end position="1852"/>
    </location>
</feature>
<feature type="compositionally biased region" description="Low complexity" evidence="1">
    <location>
        <begin position="213"/>
        <end position="236"/>
    </location>
</feature>
<feature type="compositionally biased region" description="Low complexity" evidence="1">
    <location>
        <begin position="954"/>
        <end position="968"/>
    </location>
</feature>
<dbReference type="InterPro" id="IPR040007">
    <property type="entry name" value="Tho2"/>
</dbReference>
<accession>A0A7J6K5B0</accession>
<evidence type="ECO:0008006" key="6">
    <source>
        <dbReference type="Google" id="ProtNLM"/>
    </source>
</evidence>
<dbReference type="PANTHER" id="PTHR21597">
    <property type="entry name" value="THO2 PROTEIN"/>
    <property type="match status" value="1"/>
</dbReference>